<proteinExistence type="predicted"/>
<dbReference type="AlphaFoldDB" id="A0A3N4KCA9"/>
<evidence type="ECO:0000313" key="1">
    <source>
        <dbReference type="EMBL" id="RPB06952.1"/>
    </source>
</evidence>
<sequence length="240" mass="27046">MSGQEISPNTGKLCQMGCSAGSRSKASFDWVRNITSKKNRLEDFEHLGSYIFALLWNMSKGRLPKPIIEDITGFCNSTLIPRMNYAAKDRATSQIWGNYTVRVGADDIEFDCVPMAPPSGFMAYNYSRGTHNEKCPHKYALFWTTARTYGSEEGGHFFIADYGIRIKQSDNSVVGWKPTDFHGTTLSVKGPTDESDSHQIGMSIVTPVRLLKLWEKYQQEQITADNVEAILVESDDYEEE</sequence>
<dbReference type="InParanoid" id="A0A3N4KCA9"/>
<dbReference type="EMBL" id="ML119204">
    <property type="protein sequence ID" value="RPB06952.1"/>
    <property type="molecule type" value="Genomic_DNA"/>
</dbReference>
<name>A0A3N4KCA9_9PEZI</name>
<reference evidence="1 2" key="1">
    <citation type="journal article" date="2018" name="Nat. Ecol. Evol.">
        <title>Pezizomycetes genomes reveal the molecular basis of ectomycorrhizal truffle lifestyle.</title>
        <authorList>
            <person name="Murat C."/>
            <person name="Payen T."/>
            <person name="Noel B."/>
            <person name="Kuo A."/>
            <person name="Morin E."/>
            <person name="Chen J."/>
            <person name="Kohler A."/>
            <person name="Krizsan K."/>
            <person name="Balestrini R."/>
            <person name="Da Silva C."/>
            <person name="Montanini B."/>
            <person name="Hainaut M."/>
            <person name="Levati E."/>
            <person name="Barry K.W."/>
            <person name="Belfiori B."/>
            <person name="Cichocki N."/>
            <person name="Clum A."/>
            <person name="Dockter R.B."/>
            <person name="Fauchery L."/>
            <person name="Guy J."/>
            <person name="Iotti M."/>
            <person name="Le Tacon F."/>
            <person name="Lindquist E.A."/>
            <person name="Lipzen A."/>
            <person name="Malagnac F."/>
            <person name="Mello A."/>
            <person name="Molinier V."/>
            <person name="Miyauchi S."/>
            <person name="Poulain J."/>
            <person name="Riccioni C."/>
            <person name="Rubini A."/>
            <person name="Sitrit Y."/>
            <person name="Splivallo R."/>
            <person name="Traeger S."/>
            <person name="Wang M."/>
            <person name="Zifcakova L."/>
            <person name="Wipf D."/>
            <person name="Zambonelli A."/>
            <person name="Paolocci F."/>
            <person name="Nowrousian M."/>
            <person name="Ottonello S."/>
            <person name="Baldrian P."/>
            <person name="Spatafora J.W."/>
            <person name="Henrissat B."/>
            <person name="Nagy L.G."/>
            <person name="Aury J.M."/>
            <person name="Wincker P."/>
            <person name="Grigoriev I.V."/>
            <person name="Bonfante P."/>
            <person name="Martin F.M."/>
        </authorList>
    </citation>
    <scope>NUCLEOTIDE SEQUENCE [LARGE SCALE GENOMIC DNA]</scope>
    <source>
        <strain evidence="1 2">CCBAS932</strain>
    </source>
</reference>
<dbReference type="OrthoDB" id="5419268at2759"/>
<protein>
    <submittedName>
        <fullName evidence="1">Uncharacterized protein</fullName>
    </submittedName>
</protein>
<organism evidence="1 2">
    <name type="scientific">Morchella conica CCBAS932</name>
    <dbReference type="NCBI Taxonomy" id="1392247"/>
    <lineage>
        <taxon>Eukaryota</taxon>
        <taxon>Fungi</taxon>
        <taxon>Dikarya</taxon>
        <taxon>Ascomycota</taxon>
        <taxon>Pezizomycotina</taxon>
        <taxon>Pezizomycetes</taxon>
        <taxon>Pezizales</taxon>
        <taxon>Morchellaceae</taxon>
        <taxon>Morchella</taxon>
    </lineage>
</organism>
<dbReference type="STRING" id="1392247.A0A3N4KCA9"/>
<gene>
    <name evidence="1" type="ORF">P167DRAFT_579820</name>
</gene>
<accession>A0A3N4KCA9</accession>
<evidence type="ECO:0000313" key="2">
    <source>
        <dbReference type="Proteomes" id="UP000277580"/>
    </source>
</evidence>
<keyword evidence="2" id="KW-1185">Reference proteome</keyword>
<dbReference type="Proteomes" id="UP000277580">
    <property type="component" value="Unassembled WGS sequence"/>
</dbReference>